<sequence length="302" mass="35527">MNFARCVAMTEIALRGHVFNWLWRSREHRRAVRSDVISQVIPRYFRRYLPAAAAIAERQPVRDDANEKIWTIWLQGEDKAPPLVQACYRSVRKNCTQELVVLDEKSLRDYITLPDIIWKKRAEGKIKNAHFADICRVELLYEHGGVWLDSTGFATAPIPDWIMKEDFFVYLAGKNVGSPYSFMQNCFIRSRRGAYLLDAWRAMILDYWMHENSNFDYFMHQLLFKTLVMYDPRAQVHFAVMPHVDQDPTHALWWSYADKPFDQETFDRVTSGAFFQKLTYRGADNPPKGSFADVMINKMYKN</sequence>
<accession>A0A940DF92</accession>
<dbReference type="EMBL" id="JADINE010000051">
    <property type="protein sequence ID" value="MBO8407615.1"/>
    <property type="molecule type" value="Genomic_DNA"/>
</dbReference>
<evidence type="ECO:0000313" key="1">
    <source>
        <dbReference type="EMBL" id="MBO8407615.1"/>
    </source>
</evidence>
<reference evidence="1" key="1">
    <citation type="submission" date="2020-10" db="EMBL/GenBank/DDBJ databases">
        <authorList>
            <person name="Gilroy R."/>
        </authorList>
    </citation>
    <scope>NUCLEOTIDE SEQUENCE</scope>
    <source>
        <strain evidence="1">B1-16210</strain>
    </source>
</reference>
<evidence type="ECO:0008006" key="3">
    <source>
        <dbReference type="Google" id="ProtNLM"/>
    </source>
</evidence>
<evidence type="ECO:0000313" key="2">
    <source>
        <dbReference type="Proteomes" id="UP000721442"/>
    </source>
</evidence>
<proteinExistence type="predicted"/>
<comment type="caution">
    <text evidence="1">The sequence shown here is derived from an EMBL/GenBank/DDBJ whole genome shotgun (WGS) entry which is preliminary data.</text>
</comment>
<dbReference type="Pfam" id="PF05704">
    <property type="entry name" value="Caps_synth"/>
    <property type="match status" value="1"/>
</dbReference>
<dbReference type="Proteomes" id="UP000721442">
    <property type="component" value="Unassembled WGS sequence"/>
</dbReference>
<reference evidence="1" key="2">
    <citation type="journal article" date="2021" name="PeerJ">
        <title>Extensive microbial diversity within the chicken gut microbiome revealed by metagenomics and culture.</title>
        <authorList>
            <person name="Gilroy R."/>
            <person name="Ravi A."/>
            <person name="Getino M."/>
            <person name="Pursley I."/>
            <person name="Horton D.L."/>
            <person name="Alikhan N.F."/>
            <person name="Baker D."/>
            <person name="Gharbi K."/>
            <person name="Hall N."/>
            <person name="Watson M."/>
            <person name="Adriaenssens E.M."/>
            <person name="Foster-Nyarko E."/>
            <person name="Jarju S."/>
            <person name="Secka A."/>
            <person name="Antonio M."/>
            <person name="Oren A."/>
            <person name="Chaudhuri R.R."/>
            <person name="La Ragione R."/>
            <person name="Hildebrand F."/>
            <person name="Pallen M.J."/>
        </authorList>
    </citation>
    <scope>NUCLEOTIDE SEQUENCE</scope>
    <source>
        <strain evidence="1">B1-16210</strain>
    </source>
</reference>
<organism evidence="1 2">
    <name type="scientific">Candidatus Enterousia excrementavium</name>
    <dbReference type="NCBI Taxonomy" id="2840789"/>
    <lineage>
        <taxon>Bacteria</taxon>
        <taxon>Pseudomonadati</taxon>
        <taxon>Pseudomonadota</taxon>
        <taxon>Alphaproteobacteria</taxon>
        <taxon>Candidatus Enterousia</taxon>
    </lineage>
</organism>
<dbReference type="Gene3D" id="3.90.550.20">
    <property type="match status" value="1"/>
</dbReference>
<dbReference type="InterPro" id="IPR008441">
    <property type="entry name" value="AfumC-like_glycosyl_Trfase"/>
</dbReference>
<name>A0A940DF92_9PROT</name>
<dbReference type="GO" id="GO:0016757">
    <property type="term" value="F:glycosyltransferase activity"/>
    <property type="evidence" value="ECO:0007669"/>
    <property type="project" value="InterPro"/>
</dbReference>
<dbReference type="AlphaFoldDB" id="A0A940DF92"/>
<gene>
    <name evidence="1" type="ORF">IAC77_04120</name>
</gene>
<dbReference type="SUPFAM" id="SSF53448">
    <property type="entry name" value="Nucleotide-diphospho-sugar transferases"/>
    <property type="match status" value="1"/>
</dbReference>
<dbReference type="InterPro" id="IPR029044">
    <property type="entry name" value="Nucleotide-diphossugar_trans"/>
</dbReference>
<protein>
    <recommendedName>
        <fullName evidence="3">Capsular polysaccharide synthesis protein</fullName>
    </recommendedName>
</protein>